<sequence length="48" mass="5529">MSVLDVNLARKNLKDVLGESSKSCFAHFESWFCMKVGYVQFCYPVIHT</sequence>
<dbReference type="Proteomes" id="UP000076858">
    <property type="component" value="Unassembled WGS sequence"/>
</dbReference>
<protein>
    <submittedName>
        <fullName evidence="1">Putative Transcriptional adapter 1</fullName>
    </submittedName>
</protein>
<accession>A0A164GRL1</accession>
<dbReference type="EMBL" id="LRGB01014162">
    <property type="protein sequence ID" value="KZR99271.1"/>
    <property type="molecule type" value="Genomic_DNA"/>
</dbReference>
<organism evidence="1 2">
    <name type="scientific">Daphnia magna</name>
    <dbReference type="NCBI Taxonomy" id="35525"/>
    <lineage>
        <taxon>Eukaryota</taxon>
        <taxon>Metazoa</taxon>
        <taxon>Ecdysozoa</taxon>
        <taxon>Arthropoda</taxon>
        <taxon>Crustacea</taxon>
        <taxon>Branchiopoda</taxon>
        <taxon>Diplostraca</taxon>
        <taxon>Cladocera</taxon>
        <taxon>Anomopoda</taxon>
        <taxon>Daphniidae</taxon>
        <taxon>Daphnia</taxon>
    </lineage>
</organism>
<comment type="caution">
    <text evidence="1">The sequence shown here is derived from an EMBL/GenBank/DDBJ whole genome shotgun (WGS) entry which is preliminary data.</text>
</comment>
<gene>
    <name evidence="1" type="ORF">APZ42_004923</name>
</gene>
<evidence type="ECO:0000313" key="1">
    <source>
        <dbReference type="EMBL" id="KZR99271.1"/>
    </source>
</evidence>
<feature type="non-terminal residue" evidence="1">
    <location>
        <position position="48"/>
    </location>
</feature>
<evidence type="ECO:0000313" key="2">
    <source>
        <dbReference type="Proteomes" id="UP000076858"/>
    </source>
</evidence>
<name>A0A164GRL1_9CRUS</name>
<proteinExistence type="predicted"/>
<reference evidence="1 2" key="1">
    <citation type="submission" date="2016-03" db="EMBL/GenBank/DDBJ databases">
        <title>EvidentialGene: Evidence-directed Construction of Genes on Genomes.</title>
        <authorList>
            <person name="Gilbert D.G."/>
            <person name="Choi J.-H."/>
            <person name="Mockaitis K."/>
            <person name="Colbourne J."/>
            <person name="Pfrender M."/>
        </authorList>
    </citation>
    <scope>NUCLEOTIDE SEQUENCE [LARGE SCALE GENOMIC DNA]</scope>
    <source>
        <strain evidence="1 2">Xinb3</strain>
        <tissue evidence="1">Complete organism</tissue>
    </source>
</reference>
<keyword evidence="2" id="KW-1185">Reference proteome</keyword>
<dbReference type="AlphaFoldDB" id="A0A164GRL1"/>